<protein>
    <submittedName>
        <fullName evidence="2">Uncharacterized protein</fullName>
    </submittedName>
</protein>
<dbReference type="EMBL" id="LPHD01000049">
    <property type="protein sequence ID" value="KWA83894.1"/>
    <property type="molecule type" value="Genomic_DNA"/>
</dbReference>
<keyword evidence="1" id="KW-0812">Transmembrane</keyword>
<dbReference type="AlphaFoldDB" id="A0A119HFG4"/>
<organism evidence="2 3">
    <name type="scientific">Burkholderia ubonensis</name>
    <dbReference type="NCBI Taxonomy" id="101571"/>
    <lineage>
        <taxon>Bacteria</taxon>
        <taxon>Pseudomonadati</taxon>
        <taxon>Pseudomonadota</taxon>
        <taxon>Betaproteobacteria</taxon>
        <taxon>Burkholderiales</taxon>
        <taxon>Burkholderiaceae</taxon>
        <taxon>Burkholderia</taxon>
        <taxon>Burkholderia cepacia complex</taxon>
    </lineage>
</organism>
<evidence type="ECO:0000313" key="3">
    <source>
        <dbReference type="Proteomes" id="UP000060630"/>
    </source>
</evidence>
<feature type="transmembrane region" description="Helical" evidence="1">
    <location>
        <begin position="6"/>
        <end position="28"/>
    </location>
</feature>
<dbReference type="Proteomes" id="UP000060630">
    <property type="component" value="Unassembled WGS sequence"/>
</dbReference>
<keyword evidence="1" id="KW-1133">Transmembrane helix</keyword>
<comment type="caution">
    <text evidence="2">The sequence shown here is derived from an EMBL/GenBank/DDBJ whole genome shotgun (WGS) entry which is preliminary data.</text>
</comment>
<reference evidence="2 3" key="1">
    <citation type="submission" date="2015-11" db="EMBL/GenBank/DDBJ databases">
        <title>Expanding the genomic diversity of Burkholderia species for the development of highly accurate diagnostics.</title>
        <authorList>
            <person name="Sahl J."/>
            <person name="Keim P."/>
            <person name="Wagner D."/>
        </authorList>
    </citation>
    <scope>NUCLEOTIDE SEQUENCE [LARGE SCALE GENOMIC DNA]</scope>
    <source>
        <strain evidence="2 3">MSMB2087WGS</strain>
    </source>
</reference>
<proteinExistence type="predicted"/>
<evidence type="ECO:0000256" key="1">
    <source>
        <dbReference type="SAM" id="Phobius"/>
    </source>
</evidence>
<gene>
    <name evidence="2" type="ORF">WL29_21245</name>
</gene>
<keyword evidence="1" id="KW-0472">Membrane</keyword>
<evidence type="ECO:0000313" key="2">
    <source>
        <dbReference type="EMBL" id="KWA83894.1"/>
    </source>
</evidence>
<name>A0A119HFG4_9BURK</name>
<sequence length="108" mass="12350">MNQYLTYIAIGFGLLLVALVVPGLKVIAEAIFKALFEMLTELFKHKGTFVIWIIKTLTSDHVRVFQHASQARDVLDPTQKIRRKAEGYEDPVPLSVRIKKVVDWLRGK</sequence>
<dbReference type="RefSeq" id="WP_060192171.1">
    <property type="nucleotide sequence ID" value="NZ_LPHD01000049.1"/>
</dbReference>
<accession>A0A119HFG4</accession>